<dbReference type="InterPro" id="IPR011335">
    <property type="entry name" value="Restrct_endonuc-II-like"/>
</dbReference>
<proteinExistence type="predicted"/>
<protein>
    <recommendedName>
        <fullName evidence="1">DUF559 domain-containing protein</fullName>
    </recommendedName>
</protein>
<organism evidence="2 3">
    <name type="scientific">Deinococcus phoenicis</name>
    <dbReference type="NCBI Taxonomy" id="1476583"/>
    <lineage>
        <taxon>Bacteria</taxon>
        <taxon>Thermotogati</taxon>
        <taxon>Deinococcota</taxon>
        <taxon>Deinococci</taxon>
        <taxon>Deinococcales</taxon>
        <taxon>Deinococcaceae</taxon>
        <taxon>Deinococcus</taxon>
    </lineage>
</organism>
<dbReference type="RefSeq" id="WP_034354034.1">
    <property type="nucleotide sequence ID" value="NZ_JHAC01000011.1"/>
</dbReference>
<dbReference type="Pfam" id="PF04480">
    <property type="entry name" value="DUF559"/>
    <property type="match status" value="1"/>
</dbReference>
<dbReference type="SUPFAM" id="SSF52980">
    <property type="entry name" value="Restriction endonuclease-like"/>
    <property type="match status" value="1"/>
</dbReference>
<feature type="domain" description="DUF559" evidence="1">
    <location>
        <begin position="10"/>
        <end position="112"/>
    </location>
</feature>
<dbReference type="AlphaFoldDB" id="A0A016QSS6"/>
<dbReference type="STRING" id="1476583.DEIPH_ctg011orf0152"/>
<keyword evidence="3" id="KW-1185">Reference proteome</keyword>
<gene>
    <name evidence="2" type="ORF">DEIPH_ctg011orf0152</name>
</gene>
<dbReference type="PATRIC" id="fig|1476583.3.peg.766"/>
<dbReference type="CDD" id="cd01038">
    <property type="entry name" value="Endonuclease_DUF559"/>
    <property type="match status" value="1"/>
</dbReference>
<dbReference type="OrthoDB" id="9798754at2"/>
<comment type="caution">
    <text evidence="2">The sequence shown here is derived from an EMBL/GenBank/DDBJ whole genome shotgun (WGS) entry which is preliminary data.</text>
</comment>
<evidence type="ECO:0000259" key="1">
    <source>
        <dbReference type="Pfam" id="PF04480"/>
    </source>
</evidence>
<dbReference type="eggNOG" id="COG2852">
    <property type="taxonomic scope" value="Bacteria"/>
</dbReference>
<sequence>MDRFSRLEGKVRARELRQRATPHEEELWRHLRAGRLMGVKFKRQQPLGFYIADFVALERNLVIELDGSQHAGSEYDAVRDAELTARGFRVLRFWNNEVTENLEGVLTRIAEAFQ</sequence>
<dbReference type="Gene3D" id="3.40.960.10">
    <property type="entry name" value="VSR Endonuclease"/>
    <property type="match status" value="1"/>
</dbReference>
<name>A0A016QSS6_9DEIO</name>
<dbReference type="PANTHER" id="PTHR38590">
    <property type="entry name" value="BLL0828 PROTEIN"/>
    <property type="match status" value="1"/>
</dbReference>
<dbReference type="PANTHER" id="PTHR38590:SF1">
    <property type="entry name" value="BLL0828 PROTEIN"/>
    <property type="match status" value="1"/>
</dbReference>
<dbReference type="EMBL" id="JHAC01000011">
    <property type="protein sequence ID" value="EYB69165.1"/>
    <property type="molecule type" value="Genomic_DNA"/>
</dbReference>
<evidence type="ECO:0000313" key="2">
    <source>
        <dbReference type="EMBL" id="EYB69165.1"/>
    </source>
</evidence>
<dbReference type="Proteomes" id="UP000020492">
    <property type="component" value="Unassembled WGS sequence"/>
</dbReference>
<accession>A0A016QSS6</accession>
<dbReference type="InterPro" id="IPR047216">
    <property type="entry name" value="Endonuclease_DUF559_bact"/>
</dbReference>
<reference evidence="2 3" key="1">
    <citation type="submission" date="2014-03" db="EMBL/GenBank/DDBJ databases">
        <title>Draft genome sequence of Deinococcus phoenicis 1P10ME.</title>
        <authorList>
            <person name="Stepanov V.G."/>
            <person name="Vaishampayan P."/>
            <person name="Venkateswaran K."/>
            <person name="Fox G.E."/>
        </authorList>
    </citation>
    <scope>NUCLEOTIDE SEQUENCE [LARGE SCALE GENOMIC DNA]</scope>
    <source>
        <strain evidence="2 3">1P10ME</strain>
    </source>
</reference>
<dbReference type="InterPro" id="IPR007569">
    <property type="entry name" value="DUF559"/>
</dbReference>
<evidence type="ECO:0000313" key="3">
    <source>
        <dbReference type="Proteomes" id="UP000020492"/>
    </source>
</evidence>